<dbReference type="Gene3D" id="3.30.860.10">
    <property type="entry name" value="30s Ribosomal Protein S19, Chain A"/>
    <property type="match status" value="1"/>
</dbReference>
<evidence type="ECO:0000256" key="1">
    <source>
        <dbReference type="ARBA" id="ARBA00007345"/>
    </source>
</evidence>
<evidence type="ECO:0000313" key="6">
    <source>
        <dbReference type="EMBL" id="KFO34167.1"/>
    </source>
</evidence>
<dbReference type="eggNOG" id="KOG0898">
    <property type="taxonomic scope" value="Eukaryota"/>
</dbReference>
<proteinExistence type="inferred from homology"/>
<feature type="region of interest" description="Disordered" evidence="5">
    <location>
        <begin position="63"/>
        <end position="93"/>
    </location>
</feature>
<dbReference type="EMBL" id="KN122016">
    <property type="protein sequence ID" value="KFO34167.1"/>
    <property type="molecule type" value="Genomic_DNA"/>
</dbReference>
<evidence type="ECO:0000256" key="4">
    <source>
        <dbReference type="ARBA" id="ARBA00035469"/>
    </source>
</evidence>
<evidence type="ECO:0000313" key="7">
    <source>
        <dbReference type="Proteomes" id="UP000028990"/>
    </source>
</evidence>
<dbReference type="GO" id="GO:0006412">
    <property type="term" value="P:translation"/>
    <property type="evidence" value="ECO:0007669"/>
    <property type="project" value="InterPro"/>
</dbReference>
<dbReference type="GO" id="GO:0003735">
    <property type="term" value="F:structural constituent of ribosome"/>
    <property type="evidence" value="ECO:0007669"/>
    <property type="project" value="InterPro"/>
</dbReference>
<sequence length="239" mass="27018">MEQALIKHKERVKGQAQLGVHMFGQLLIIPEVLAQNSSFDLQETDKIQVEHTESGEFVGVAHEHRRHSTGKASWTRDPTAGAETRLPKSQEPPREGLGVVCACGLPSARLGSRALTHHRAAQAEVRPKQQRAPRKLTYRGGDFYQLLAVSYKQLMQIYNAWQRRQKQHKCLCKAKEAPYSAGEARGEDIPSGQVHPARDGGHLEVYDGRFYHMQIKPEKISHYWSESSITSPEAWRAQH</sequence>
<evidence type="ECO:0000256" key="5">
    <source>
        <dbReference type="SAM" id="MobiDB-lite"/>
    </source>
</evidence>
<evidence type="ECO:0000256" key="2">
    <source>
        <dbReference type="ARBA" id="ARBA00022980"/>
    </source>
</evidence>
<protein>
    <recommendedName>
        <fullName evidence="4">40S ribosomal protein S15</fullName>
    </recommendedName>
</protein>
<gene>
    <name evidence="6" type="ORF">H920_04488</name>
</gene>
<reference evidence="6 7" key="1">
    <citation type="submission" date="2013-11" db="EMBL/GenBank/DDBJ databases">
        <title>The Damaraland mole rat (Fukomys damarensis) genome and evolution of African mole rats.</title>
        <authorList>
            <person name="Gladyshev V.N."/>
            <person name="Fang X."/>
        </authorList>
    </citation>
    <scope>NUCLEOTIDE SEQUENCE [LARGE SCALE GENOMIC DNA]</scope>
    <source>
        <tissue evidence="6">Liver</tissue>
    </source>
</reference>
<dbReference type="Proteomes" id="UP000028990">
    <property type="component" value="Unassembled WGS sequence"/>
</dbReference>
<dbReference type="AlphaFoldDB" id="A0A091DSW1"/>
<dbReference type="GO" id="GO:1990904">
    <property type="term" value="C:ribonucleoprotein complex"/>
    <property type="evidence" value="ECO:0007669"/>
    <property type="project" value="UniProtKB-KW"/>
</dbReference>
<keyword evidence="2" id="KW-0689">Ribosomal protein</keyword>
<keyword evidence="3" id="KW-0687">Ribonucleoprotein</keyword>
<organism evidence="6 7">
    <name type="scientific">Fukomys damarensis</name>
    <name type="common">Damaraland mole rat</name>
    <name type="synonym">Cryptomys damarensis</name>
    <dbReference type="NCBI Taxonomy" id="885580"/>
    <lineage>
        <taxon>Eukaryota</taxon>
        <taxon>Metazoa</taxon>
        <taxon>Chordata</taxon>
        <taxon>Craniata</taxon>
        <taxon>Vertebrata</taxon>
        <taxon>Euteleostomi</taxon>
        <taxon>Mammalia</taxon>
        <taxon>Eutheria</taxon>
        <taxon>Euarchontoglires</taxon>
        <taxon>Glires</taxon>
        <taxon>Rodentia</taxon>
        <taxon>Hystricomorpha</taxon>
        <taxon>Bathyergidae</taxon>
        <taxon>Fukomys</taxon>
    </lineage>
</organism>
<accession>A0A091DSW1</accession>
<name>A0A091DSW1_FUKDA</name>
<dbReference type="InterPro" id="IPR023575">
    <property type="entry name" value="Ribosomal_uS19_SF"/>
</dbReference>
<evidence type="ECO:0000256" key="3">
    <source>
        <dbReference type="ARBA" id="ARBA00023274"/>
    </source>
</evidence>
<keyword evidence="7" id="KW-1185">Reference proteome</keyword>
<comment type="similarity">
    <text evidence="1">Belongs to the universal ribosomal protein uS19 family.</text>
</comment>
<dbReference type="GO" id="GO:0005840">
    <property type="term" value="C:ribosome"/>
    <property type="evidence" value="ECO:0007669"/>
    <property type="project" value="UniProtKB-KW"/>
</dbReference>